<comment type="subcellular location">
    <subcellularLocation>
        <location evidence="1">Membrane</location>
        <topology evidence="1">Multi-pass membrane protein</topology>
    </subcellularLocation>
</comment>
<keyword evidence="3 6" id="KW-0812">Transmembrane</keyword>
<name>A0ABW4JL60_9BACL</name>
<evidence type="ECO:0000256" key="4">
    <source>
        <dbReference type="ARBA" id="ARBA00022989"/>
    </source>
</evidence>
<organism evidence="7 8">
    <name type="scientific">Alicyclobacillus fodiniaquatilis</name>
    <dbReference type="NCBI Taxonomy" id="1661150"/>
    <lineage>
        <taxon>Bacteria</taxon>
        <taxon>Bacillati</taxon>
        <taxon>Bacillota</taxon>
        <taxon>Bacilli</taxon>
        <taxon>Bacillales</taxon>
        <taxon>Alicyclobacillaceae</taxon>
        <taxon>Alicyclobacillus</taxon>
    </lineage>
</organism>
<feature type="transmembrane region" description="Helical" evidence="6">
    <location>
        <begin position="222"/>
        <end position="243"/>
    </location>
</feature>
<feature type="transmembrane region" description="Helical" evidence="6">
    <location>
        <begin position="249"/>
        <end position="273"/>
    </location>
</feature>
<evidence type="ECO:0000256" key="3">
    <source>
        <dbReference type="ARBA" id="ARBA00022692"/>
    </source>
</evidence>
<feature type="transmembrane region" description="Helical" evidence="6">
    <location>
        <begin position="12"/>
        <end position="34"/>
    </location>
</feature>
<comment type="similarity">
    <text evidence="2">Belongs to the autoinducer-2 exporter (AI-2E) (TC 2.A.86) family.</text>
</comment>
<protein>
    <submittedName>
        <fullName evidence="7">AI-2E family transporter</fullName>
    </submittedName>
</protein>
<feature type="transmembrane region" description="Helical" evidence="6">
    <location>
        <begin position="170"/>
        <end position="187"/>
    </location>
</feature>
<comment type="caution">
    <text evidence="7">The sequence shown here is derived from an EMBL/GenBank/DDBJ whole genome shotgun (WGS) entry which is preliminary data.</text>
</comment>
<keyword evidence="8" id="KW-1185">Reference proteome</keyword>
<dbReference type="PANTHER" id="PTHR21716:SF68">
    <property type="entry name" value="TRANSPORT PROTEIN YTVI-RELATED"/>
    <property type="match status" value="1"/>
</dbReference>
<accession>A0ABW4JL60</accession>
<keyword evidence="4 6" id="KW-1133">Transmembrane helix</keyword>
<feature type="transmembrane region" description="Helical" evidence="6">
    <location>
        <begin position="323"/>
        <end position="345"/>
    </location>
</feature>
<evidence type="ECO:0000256" key="2">
    <source>
        <dbReference type="ARBA" id="ARBA00009773"/>
    </source>
</evidence>
<reference evidence="8" key="1">
    <citation type="journal article" date="2019" name="Int. J. Syst. Evol. Microbiol.">
        <title>The Global Catalogue of Microorganisms (GCM) 10K type strain sequencing project: providing services to taxonomists for standard genome sequencing and annotation.</title>
        <authorList>
            <consortium name="The Broad Institute Genomics Platform"/>
            <consortium name="The Broad Institute Genome Sequencing Center for Infectious Disease"/>
            <person name="Wu L."/>
            <person name="Ma J."/>
        </authorList>
    </citation>
    <scope>NUCLEOTIDE SEQUENCE [LARGE SCALE GENOMIC DNA]</scope>
    <source>
        <strain evidence="8">CGMCC 1.12286</strain>
    </source>
</reference>
<dbReference type="RefSeq" id="WP_377945077.1">
    <property type="nucleotide sequence ID" value="NZ_JBHUCX010000087.1"/>
</dbReference>
<keyword evidence="5 6" id="KW-0472">Membrane</keyword>
<dbReference type="PANTHER" id="PTHR21716">
    <property type="entry name" value="TRANSMEMBRANE PROTEIN"/>
    <property type="match status" value="1"/>
</dbReference>
<dbReference type="InterPro" id="IPR002549">
    <property type="entry name" value="AI-2E-like"/>
</dbReference>
<proteinExistence type="inferred from homology"/>
<evidence type="ECO:0000313" key="8">
    <source>
        <dbReference type="Proteomes" id="UP001597079"/>
    </source>
</evidence>
<evidence type="ECO:0000313" key="7">
    <source>
        <dbReference type="EMBL" id="MFD1677162.1"/>
    </source>
</evidence>
<evidence type="ECO:0000256" key="5">
    <source>
        <dbReference type="ARBA" id="ARBA00023136"/>
    </source>
</evidence>
<gene>
    <name evidence="7" type="ORF">ACFSB2_21035</name>
</gene>
<feature type="transmembrane region" description="Helical" evidence="6">
    <location>
        <begin position="285"/>
        <end position="303"/>
    </location>
</feature>
<feature type="transmembrane region" description="Helical" evidence="6">
    <location>
        <begin position="73"/>
        <end position="95"/>
    </location>
</feature>
<evidence type="ECO:0000256" key="6">
    <source>
        <dbReference type="SAM" id="Phobius"/>
    </source>
</evidence>
<feature type="transmembrane region" description="Helical" evidence="6">
    <location>
        <begin position="40"/>
        <end position="61"/>
    </location>
</feature>
<evidence type="ECO:0000256" key="1">
    <source>
        <dbReference type="ARBA" id="ARBA00004141"/>
    </source>
</evidence>
<dbReference type="Pfam" id="PF01594">
    <property type="entry name" value="AI-2E_transport"/>
    <property type="match status" value="1"/>
</dbReference>
<dbReference type="EMBL" id="JBHUCX010000087">
    <property type="protein sequence ID" value="MFD1677162.1"/>
    <property type="molecule type" value="Genomic_DNA"/>
</dbReference>
<sequence length="375" mass="41167">MGKSEKELKIQHYMGSLLEIVGSLLLVVLILVIFAFVFKYIVPFVLAALLAVVFLPIVRLLERLGLPRIASVLISMLGSVVILALLCTFAAIAIANEATTFSSTLAPYFAQLEDWIEHPTKLQALFLGHLPPHVAAEIQNQAVHSLSGIEHWIQLFANVLLNLVTEFPDWLFIIGIALVATYFMLINRTAMYHSFVKILPPGWEGKISATIRDMIRAFVATIRVQLILMAMSGALAMIAMWILHIPDAFIMGLLFGLAAIIPFIGSFIITIPWAIGSFAMGDTSLGIKVLLIQVIILLIVHMITPKLTANNVGLDTLSTLFALYVGMKIIGFTGIFIGPVLLIGIKSLLRKHLIGDLFPGVDTLQEHPDDKRTPS</sequence>
<dbReference type="Proteomes" id="UP001597079">
    <property type="component" value="Unassembled WGS sequence"/>
</dbReference>